<feature type="transmembrane region" description="Helical" evidence="6">
    <location>
        <begin position="106"/>
        <end position="129"/>
    </location>
</feature>
<feature type="transmembrane region" description="Helical" evidence="6">
    <location>
        <begin position="80"/>
        <end position="99"/>
    </location>
</feature>
<dbReference type="PANTHER" id="PTHR10057:SF0">
    <property type="entry name" value="TRANSLOCATOR PROTEIN"/>
    <property type="match status" value="1"/>
</dbReference>
<protein>
    <submittedName>
        <fullName evidence="7">Tryptophan-rich sensory protein</fullName>
    </submittedName>
</protein>
<dbReference type="Gene3D" id="1.20.1260.100">
    <property type="entry name" value="TspO/MBR protein"/>
    <property type="match status" value="1"/>
</dbReference>
<evidence type="ECO:0000256" key="1">
    <source>
        <dbReference type="ARBA" id="ARBA00004141"/>
    </source>
</evidence>
<dbReference type="PIRSF" id="PIRSF005859">
    <property type="entry name" value="PBR"/>
    <property type="match status" value="1"/>
</dbReference>
<keyword evidence="4 6" id="KW-1133">Transmembrane helix</keyword>
<proteinExistence type="inferred from homology"/>
<evidence type="ECO:0000313" key="7">
    <source>
        <dbReference type="EMBL" id="MBL4935711.1"/>
    </source>
</evidence>
<name>A0ABS1T8W8_9CLOT</name>
<dbReference type="CDD" id="cd15904">
    <property type="entry name" value="TSPO_MBR"/>
    <property type="match status" value="1"/>
</dbReference>
<dbReference type="PANTHER" id="PTHR10057">
    <property type="entry name" value="PERIPHERAL-TYPE BENZODIAZEPINE RECEPTOR"/>
    <property type="match status" value="1"/>
</dbReference>
<comment type="similarity">
    <text evidence="2">Belongs to the TspO/BZRP family.</text>
</comment>
<accession>A0ABS1T8W8</accession>
<keyword evidence="3 6" id="KW-0812">Transmembrane</keyword>
<evidence type="ECO:0000256" key="4">
    <source>
        <dbReference type="ARBA" id="ARBA00022989"/>
    </source>
</evidence>
<sequence>MSNRENYESFIKPSFAPPEWVFGIVWTILYLLMAIAAYRIWLKGKKEANVRKALTLYGIQLLLNFLWTIIFFRFRLIGLAFFELMLLLIFTLLTTFEFFRIDKIAGILMIPYILWVSFAGVLNFTFWMLNNM</sequence>
<dbReference type="Pfam" id="PF03073">
    <property type="entry name" value="TspO_MBR"/>
    <property type="match status" value="1"/>
</dbReference>
<organism evidence="7 8">
    <name type="scientific">Clostridium rhizosphaerae</name>
    <dbReference type="NCBI Taxonomy" id="2803861"/>
    <lineage>
        <taxon>Bacteria</taxon>
        <taxon>Bacillati</taxon>
        <taxon>Bacillota</taxon>
        <taxon>Clostridia</taxon>
        <taxon>Eubacteriales</taxon>
        <taxon>Clostridiaceae</taxon>
        <taxon>Clostridium</taxon>
    </lineage>
</organism>
<evidence type="ECO:0000313" key="8">
    <source>
        <dbReference type="Proteomes" id="UP000632377"/>
    </source>
</evidence>
<gene>
    <name evidence="7" type="ORF">JK636_08065</name>
</gene>
<comment type="caution">
    <text evidence="7">The sequence shown here is derived from an EMBL/GenBank/DDBJ whole genome shotgun (WGS) entry which is preliminary data.</text>
</comment>
<evidence type="ECO:0000256" key="2">
    <source>
        <dbReference type="ARBA" id="ARBA00007524"/>
    </source>
</evidence>
<feature type="transmembrane region" description="Helical" evidence="6">
    <location>
        <begin position="20"/>
        <end position="42"/>
    </location>
</feature>
<evidence type="ECO:0000256" key="3">
    <source>
        <dbReference type="ARBA" id="ARBA00022692"/>
    </source>
</evidence>
<evidence type="ECO:0000256" key="5">
    <source>
        <dbReference type="ARBA" id="ARBA00023136"/>
    </source>
</evidence>
<evidence type="ECO:0000256" key="6">
    <source>
        <dbReference type="SAM" id="Phobius"/>
    </source>
</evidence>
<comment type="subcellular location">
    <subcellularLocation>
        <location evidence="1">Membrane</location>
        <topology evidence="1">Multi-pass membrane protein</topology>
    </subcellularLocation>
</comment>
<keyword evidence="5 6" id="KW-0472">Membrane</keyword>
<reference evidence="7 8" key="1">
    <citation type="submission" date="2021-01" db="EMBL/GenBank/DDBJ databases">
        <title>Genome public.</title>
        <authorList>
            <person name="Liu C."/>
            <person name="Sun Q."/>
        </authorList>
    </citation>
    <scope>NUCLEOTIDE SEQUENCE [LARGE SCALE GENOMIC DNA]</scope>
    <source>
        <strain evidence="7 8">YIM B02515</strain>
    </source>
</reference>
<feature type="transmembrane region" description="Helical" evidence="6">
    <location>
        <begin position="54"/>
        <end position="74"/>
    </location>
</feature>
<dbReference type="Proteomes" id="UP000632377">
    <property type="component" value="Unassembled WGS sequence"/>
</dbReference>
<dbReference type="InterPro" id="IPR038330">
    <property type="entry name" value="TspO/MBR-related_sf"/>
</dbReference>
<dbReference type="EMBL" id="JAESWC010000002">
    <property type="protein sequence ID" value="MBL4935711.1"/>
    <property type="molecule type" value="Genomic_DNA"/>
</dbReference>
<keyword evidence="8" id="KW-1185">Reference proteome</keyword>
<dbReference type="InterPro" id="IPR004307">
    <property type="entry name" value="TspO_MBR"/>
</dbReference>